<keyword evidence="2" id="KW-1185">Reference proteome</keyword>
<name>A0A221W9R0_9PSEU</name>
<dbReference type="KEGG" id="ahg:AHOG_25635"/>
<reference evidence="1 2" key="1">
    <citation type="submission" date="2017-07" db="EMBL/GenBank/DDBJ databases">
        <title>Complete genome sequence of Actinoalloteichus hoggarensis DSM 45943, type strain of Actinoalloteichus hoggarensis.</title>
        <authorList>
            <person name="Ruckert C."/>
            <person name="Nouioui I."/>
            <person name="Willmese J."/>
            <person name="van Wezel G."/>
            <person name="Klenk H.-P."/>
            <person name="Kalinowski J."/>
            <person name="Zotchev S.B."/>
        </authorList>
    </citation>
    <scope>NUCLEOTIDE SEQUENCE [LARGE SCALE GENOMIC DNA]</scope>
    <source>
        <strain evidence="1 2">DSM 45943</strain>
    </source>
</reference>
<proteinExistence type="predicted"/>
<dbReference type="InterPro" id="IPR007168">
    <property type="entry name" value="Phageshock_PspC_N"/>
</dbReference>
<dbReference type="AlphaFoldDB" id="A0A221W9R0"/>
<dbReference type="Proteomes" id="UP000204221">
    <property type="component" value="Chromosome"/>
</dbReference>
<dbReference type="EMBL" id="CP022521">
    <property type="protein sequence ID" value="ASO22732.1"/>
    <property type="molecule type" value="Genomic_DNA"/>
</dbReference>
<evidence type="ECO:0000313" key="1">
    <source>
        <dbReference type="EMBL" id="ASO22732.1"/>
    </source>
</evidence>
<evidence type="ECO:0000313" key="2">
    <source>
        <dbReference type="Proteomes" id="UP000204221"/>
    </source>
</evidence>
<sequence length="464" mass="48758">MDAAGQDGPSGATSTARPRFEDTIKDLWRTRPVRSSEGRKIAGVAVGVARRYDLDPTLIRVVLVVTSFWGGCGVLLYLLGWLLLRQEGELSSPAEALAGRGRDESAGQLSTVVLPALLGIAMVPVVQWVLNGAFTSAVCLGGSGVALYLLHANRGHSTPRTVNWPETQRPGFETTEEPRPGTGRTNVEATTTAFGCATGPAPAPGPDAASDAAYFASNPDGLSEPPTPPAWDPLGVAPFAWDLPDPVGQRPAEPPESHPGRRTRSRVTPVTAALALLTFAASLPLVHPGSGLTPPRMLALVLAVLGAGMVIGALRGGGRGLIWLTTPVAALTFLLGLLPLHETGGWHGAGAYELRVTDPNQLQDSYRLSAGVILLDLTELEIPAGETLRSSVIMNLGGDIEVIVPPDLPIRVNCETRIGGSSCLDHDHYYEGSTSVTSIPEESDSGVLELDMYMGAGQLEVRYG</sequence>
<gene>
    <name evidence="1" type="ORF">AHOG_25635</name>
</gene>
<organism evidence="1 2">
    <name type="scientific">Actinoalloteichus hoggarensis</name>
    <dbReference type="NCBI Taxonomy" id="1470176"/>
    <lineage>
        <taxon>Bacteria</taxon>
        <taxon>Bacillati</taxon>
        <taxon>Actinomycetota</taxon>
        <taxon>Actinomycetes</taxon>
        <taxon>Pseudonocardiales</taxon>
        <taxon>Pseudonocardiaceae</taxon>
        <taxon>Actinoalloteichus</taxon>
    </lineage>
</organism>
<accession>A0A221W9R0</accession>
<dbReference type="RefSeq" id="WP_169725904.1">
    <property type="nucleotide sequence ID" value="NZ_CP022521.1"/>
</dbReference>
<protein>
    <submittedName>
        <fullName evidence="1">PspC domain protein</fullName>
    </submittedName>
</protein>
<dbReference type="Pfam" id="PF04024">
    <property type="entry name" value="PspC"/>
    <property type="match status" value="1"/>
</dbReference>